<dbReference type="InterPro" id="IPR001932">
    <property type="entry name" value="PPM-type_phosphatase-like_dom"/>
</dbReference>
<feature type="compositionally biased region" description="Basic and acidic residues" evidence="1">
    <location>
        <begin position="325"/>
        <end position="340"/>
    </location>
</feature>
<feature type="compositionally biased region" description="Basic residues" evidence="1">
    <location>
        <begin position="341"/>
        <end position="353"/>
    </location>
</feature>
<feature type="domain" description="PPM-type phosphatase" evidence="2">
    <location>
        <begin position="41"/>
        <end position="280"/>
    </location>
</feature>
<dbReference type="EMBL" id="LT984806">
    <property type="protein sequence ID" value="SPD46712.1"/>
    <property type="molecule type" value="Genomic_DNA"/>
</dbReference>
<dbReference type="SMART" id="SM00332">
    <property type="entry name" value="PP2Cc"/>
    <property type="match status" value="1"/>
</dbReference>
<name>A0A375H4V6_9BURK</name>
<feature type="compositionally biased region" description="Basic and acidic residues" evidence="1">
    <location>
        <begin position="387"/>
        <end position="397"/>
    </location>
</feature>
<dbReference type="AlphaFoldDB" id="A0A375H4V6"/>
<evidence type="ECO:0000313" key="3">
    <source>
        <dbReference type="EMBL" id="SPD46712.1"/>
    </source>
</evidence>
<feature type="region of interest" description="Disordered" evidence="1">
    <location>
        <begin position="319"/>
        <end position="397"/>
    </location>
</feature>
<proteinExistence type="predicted"/>
<evidence type="ECO:0000256" key="1">
    <source>
        <dbReference type="SAM" id="MobiDB-lite"/>
    </source>
</evidence>
<sequence>MNHWLDEIGRVIASSVCRDVAREYWGPSWRMASSRHIESLGVAVGTHPGLLRSRNEDRHGLVQVTSLNGERLTAAILCDGVGGSEMGDAAASIAIATIIGVLVTCSRATPVKDLLSAAIRASDDSVRSLLHGRGTTTLSIILGSAQGQIVGANVGDSRIFSWQFGELTQLSIDDTLENELKRLPAGDMSALRARGLMGSLSQAIGETGRTANDLKINFIDGEKFPKGAILASDGAWKEAPDGFNAILAHAELASDAMRRVIAFATWAGGTDNISLIAIDDVRKLVRSVDWNDPVESRRGRATVLYGDTKLVLMESGERAMSGSLHNERQAKPVDTHDAPKRPSKPRKNQQARKKPLEPKDDDSRQLAFDVKADEQQGNEQHQAPIKPKVEISTDRDD</sequence>
<protein>
    <submittedName>
        <fullName evidence="3">Putative Serine/threonine protein phosphatase</fullName>
    </submittedName>
</protein>
<dbReference type="PROSITE" id="PS51746">
    <property type="entry name" value="PPM_2"/>
    <property type="match status" value="1"/>
</dbReference>
<organism evidence="3 4">
    <name type="scientific">Cupriavidus neocaledonicus</name>
    <dbReference type="NCBI Taxonomy" id="1040979"/>
    <lineage>
        <taxon>Bacteria</taxon>
        <taxon>Pseudomonadati</taxon>
        <taxon>Pseudomonadota</taxon>
        <taxon>Betaproteobacteria</taxon>
        <taxon>Burkholderiales</taxon>
        <taxon>Burkholderiaceae</taxon>
        <taxon>Cupriavidus</taxon>
    </lineage>
</organism>
<evidence type="ECO:0000313" key="4">
    <source>
        <dbReference type="Proteomes" id="UP000255168"/>
    </source>
</evidence>
<dbReference type="Proteomes" id="UP000255168">
    <property type="component" value="Chromosome I"/>
</dbReference>
<dbReference type="InterPro" id="IPR036457">
    <property type="entry name" value="PPM-type-like_dom_sf"/>
</dbReference>
<dbReference type="RefSeq" id="WP_145987499.1">
    <property type="nucleotide sequence ID" value="NZ_LT984806.1"/>
</dbReference>
<feature type="compositionally biased region" description="Basic and acidic residues" evidence="1">
    <location>
        <begin position="354"/>
        <end position="374"/>
    </location>
</feature>
<gene>
    <name evidence="3" type="ORF">CBM2607_11652</name>
</gene>
<dbReference type="Gene3D" id="3.60.40.10">
    <property type="entry name" value="PPM-type phosphatase domain"/>
    <property type="match status" value="1"/>
</dbReference>
<reference evidence="3 4" key="1">
    <citation type="submission" date="2018-01" db="EMBL/GenBank/DDBJ databases">
        <authorList>
            <person name="Clerissi C."/>
        </authorList>
    </citation>
    <scope>NUCLEOTIDE SEQUENCE [LARGE SCALE GENOMIC DNA]</scope>
    <source>
        <strain evidence="3">Cupriavidus taiwanensis STM 6160</strain>
    </source>
</reference>
<dbReference type="SUPFAM" id="SSF81606">
    <property type="entry name" value="PP2C-like"/>
    <property type="match status" value="1"/>
</dbReference>
<accession>A0A375H4V6</accession>
<evidence type="ECO:0000259" key="2">
    <source>
        <dbReference type="PROSITE" id="PS51746"/>
    </source>
</evidence>